<evidence type="ECO:0000313" key="2">
    <source>
        <dbReference type="Proteomes" id="UP000253410"/>
    </source>
</evidence>
<protein>
    <submittedName>
        <fullName evidence="1">Uncharacterized protein</fullName>
    </submittedName>
</protein>
<sequence length="66" mass="7438">MIIDSNNPNHKFIILNFPGYIRPFFCGKTDGGHYFNLPGSENSGLTSVLQHGCIQHYVAGYVYSMR</sequence>
<reference evidence="1 2" key="1">
    <citation type="submission" date="2018-05" db="EMBL/GenBank/DDBJ databases">
        <title>Chitinophaga sp. K3CV102501T nov., isolated from isolated from a monsoon evergreen broad-leaved forest soil.</title>
        <authorList>
            <person name="Lv Y."/>
        </authorList>
    </citation>
    <scope>NUCLEOTIDE SEQUENCE [LARGE SCALE GENOMIC DNA]</scope>
    <source>
        <strain evidence="1 2">GDMCC 1.1325</strain>
    </source>
</reference>
<keyword evidence="2" id="KW-1185">Reference proteome</keyword>
<accession>A0A365XWI4</accession>
<dbReference type="Proteomes" id="UP000253410">
    <property type="component" value="Unassembled WGS sequence"/>
</dbReference>
<dbReference type="EMBL" id="QFFJ01000002">
    <property type="protein sequence ID" value="RBL90703.1"/>
    <property type="molecule type" value="Genomic_DNA"/>
</dbReference>
<comment type="caution">
    <text evidence="1">The sequence shown here is derived from an EMBL/GenBank/DDBJ whole genome shotgun (WGS) entry which is preliminary data.</text>
</comment>
<proteinExistence type="predicted"/>
<name>A0A365XWI4_9BACT</name>
<organism evidence="1 2">
    <name type="scientific">Chitinophaga flava</name>
    <dbReference type="NCBI Taxonomy" id="2259036"/>
    <lineage>
        <taxon>Bacteria</taxon>
        <taxon>Pseudomonadati</taxon>
        <taxon>Bacteroidota</taxon>
        <taxon>Chitinophagia</taxon>
        <taxon>Chitinophagales</taxon>
        <taxon>Chitinophagaceae</taxon>
        <taxon>Chitinophaga</taxon>
    </lineage>
</organism>
<gene>
    <name evidence="1" type="ORF">DF182_30115</name>
</gene>
<dbReference type="AlphaFoldDB" id="A0A365XWI4"/>
<evidence type="ECO:0000313" key="1">
    <source>
        <dbReference type="EMBL" id="RBL90703.1"/>
    </source>
</evidence>